<dbReference type="EMBL" id="GL732528">
    <property type="protein sequence ID" value="EFX87296.1"/>
    <property type="molecule type" value="Genomic_DNA"/>
</dbReference>
<evidence type="ECO:0000313" key="9">
    <source>
        <dbReference type="EMBL" id="EFX87296.1"/>
    </source>
</evidence>
<dbReference type="PhylomeDB" id="E9FZB0"/>
<dbReference type="GO" id="GO:0016192">
    <property type="term" value="P:vesicle-mediated transport"/>
    <property type="evidence" value="ECO:0007669"/>
    <property type="project" value="UniProtKB-ARBA"/>
</dbReference>
<keyword evidence="5" id="KW-1133">Transmembrane helix</keyword>
<feature type="disulfide bond" evidence="8">
    <location>
        <begin position="65"/>
        <end position="80"/>
    </location>
</feature>
<dbReference type="InParanoid" id="E9FZB0"/>
<keyword evidence="7 8" id="KW-1015">Disulfide bond</keyword>
<evidence type="ECO:0000313" key="10">
    <source>
        <dbReference type="Proteomes" id="UP000000305"/>
    </source>
</evidence>
<dbReference type="SUPFAM" id="SSF57424">
    <property type="entry name" value="LDL receptor-like module"/>
    <property type="match status" value="2"/>
</dbReference>
<proteinExistence type="predicted"/>
<evidence type="ECO:0000256" key="3">
    <source>
        <dbReference type="ARBA" id="ARBA00022692"/>
    </source>
</evidence>
<dbReference type="SMART" id="SM00192">
    <property type="entry name" value="LDLa"/>
    <property type="match status" value="2"/>
</dbReference>
<sequence>CRPGQFRCRNGRCIPDRWVCNHQQDCPDAEDEPLRCPPPDCPTGSFTCGRYVFNQTYCLPSYQRCDKVVDCIDGTDEADCG</sequence>
<evidence type="ECO:0000256" key="1">
    <source>
        <dbReference type="ARBA" id="ARBA00004167"/>
    </source>
</evidence>
<keyword evidence="3" id="KW-0812">Transmembrane</keyword>
<dbReference type="Proteomes" id="UP000000305">
    <property type="component" value="Unassembled WGS sequence"/>
</dbReference>
<dbReference type="GO" id="GO:0012505">
    <property type="term" value="C:endomembrane system"/>
    <property type="evidence" value="ECO:0007669"/>
    <property type="project" value="UniProtKB-SubCell"/>
</dbReference>
<dbReference type="PROSITE" id="PS50068">
    <property type="entry name" value="LDLRA_2"/>
    <property type="match status" value="2"/>
</dbReference>
<feature type="non-terminal residue" evidence="9">
    <location>
        <position position="81"/>
    </location>
</feature>
<feature type="disulfide bond" evidence="8">
    <location>
        <begin position="8"/>
        <end position="26"/>
    </location>
</feature>
<keyword evidence="10" id="KW-1185">Reference proteome</keyword>
<dbReference type="InterPro" id="IPR023415">
    <property type="entry name" value="LDLR_class-A_CS"/>
</dbReference>
<dbReference type="InterPro" id="IPR050685">
    <property type="entry name" value="LDLR"/>
</dbReference>
<dbReference type="KEGG" id="dpx:DAPPUDRAFT_44063"/>
<evidence type="ECO:0000256" key="7">
    <source>
        <dbReference type="ARBA" id="ARBA00023157"/>
    </source>
</evidence>
<evidence type="ECO:0000256" key="2">
    <source>
        <dbReference type="ARBA" id="ARBA00004308"/>
    </source>
</evidence>
<dbReference type="PRINTS" id="PR00261">
    <property type="entry name" value="LDLRECEPTOR"/>
</dbReference>
<comment type="subcellular location">
    <subcellularLocation>
        <location evidence="2">Endomembrane system</location>
    </subcellularLocation>
    <subcellularLocation>
        <location evidence="1">Membrane</location>
        <topology evidence="1">Single-pass membrane protein</topology>
    </subcellularLocation>
</comment>
<evidence type="ECO:0000256" key="5">
    <source>
        <dbReference type="ARBA" id="ARBA00022989"/>
    </source>
</evidence>
<dbReference type="OrthoDB" id="6382164at2759"/>
<dbReference type="CDD" id="cd00112">
    <property type="entry name" value="LDLa"/>
    <property type="match status" value="2"/>
</dbReference>
<dbReference type="FunFam" id="4.10.400.10:FF:000011">
    <property type="entry name" value="Low-density lipoprotein receptor-related protein 1"/>
    <property type="match status" value="1"/>
</dbReference>
<dbReference type="STRING" id="6669.E9FZB0"/>
<protein>
    <submittedName>
        <fullName evidence="9">Uncharacterized protein</fullName>
    </submittedName>
</protein>
<dbReference type="GO" id="GO:0016020">
    <property type="term" value="C:membrane"/>
    <property type="evidence" value="ECO:0007669"/>
    <property type="project" value="UniProtKB-SubCell"/>
</dbReference>
<dbReference type="InterPro" id="IPR036055">
    <property type="entry name" value="LDL_receptor-like_sf"/>
</dbReference>
<evidence type="ECO:0000256" key="8">
    <source>
        <dbReference type="PROSITE-ProRule" id="PRU00124"/>
    </source>
</evidence>
<dbReference type="PANTHER" id="PTHR24270">
    <property type="entry name" value="LOW-DENSITY LIPOPROTEIN RECEPTOR-RELATED"/>
    <property type="match status" value="1"/>
</dbReference>
<dbReference type="InterPro" id="IPR002172">
    <property type="entry name" value="LDrepeatLR_classA_rpt"/>
</dbReference>
<reference evidence="9 10" key="1">
    <citation type="journal article" date="2011" name="Science">
        <title>The ecoresponsive genome of Daphnia pulex.</title>
        <authorList>
            <person name="Colbourne J.K."/>
            <person name="Pfrender M.E."/>
            <person name="Gilbert D."/>
            <person name="Thomas W.K."/>
            <person name="Tucker A."/>
            <person name="Oakley T.H."/>
            <person name="Tokishita S."/>
            <person name="Aerts A."/>
            <person name="Arnold G.J."/>
            <person name="Basu M.K."/>
            <person name="Bauer D.J."/>
            <person name="Caceres C.E."/>
            <person name="Carmel L."/>
            <person name="Casola C."/>
            <person name="Choi J.H."/>
            <person name="Detter J.C."/>
            <person name="Dong Q."/>
            <person name="Dusheyko S."/>
            <person name="Eads B.D."/>
            <person name="Frohlich T."/>
            <person name="Geiler-Samerotte K.A."/>
            <person name="Gerlach D."/>
            <person name="Hatcher P."/>
            <person name="Jogdeo S."/>
            <person name="Krijgsveld J."/>
            <person name="Kriventseva E.V."/>
            <person name="Kultz D."/>
            <person name="Laforsch C."/>
            <person name="Lindquist E."/>
            <person name="Lopez J."/>
            <person name="Manak J.R."/>
            <person name="Muller J."/>
            <person name="Pangilinan J."/>
            <person name="Patwardhan R.P."/>
            <person name="Pitluck S."/>
            <person name="Pritham E.J."/>
            <person name="Rechtsteiner A."/>
            <person name="Rho M."/>
            <person name="Rogozin I.B."/>
            <person name="Sakarya O."/>
            <person name="Salamov A."/>
            <person name="Schaack S."/>
            <person name="Shapiro H."/>
            <person name="Shiga Y."/>
            <person name="Skalitzky C."/>
            <person name="Smith Z."/>
            <person name="Souvorov A."/>
            <person name="Sung W."/>
            <person name="Tang Z."/>
            <person name="Tsuchiya D."/>
            <person name="Tu H."/>
            <person name="Vos H."/>
            <person name="Wang M."/>
            <person name="Wolf Y.I."/>
            <person name="Yamagata H."/>
            <person name="Yamada T."/>
            <person name="Ye Y."/>
            <person name="Shaw J.R."/>
            <person name="Andrews J."/>
            <person name="Crease T.J."/>
            <person name="Tang H."/>
            <person name="Lucas S.M."/>
            <person name="Robertson H.M."/>
            <person name="Bork P."/>
            <person name="Koonin E.V."/>
            <person name="Zdobnov E.M."/>
            <person name="Grigoriev I.V."/>
            <person name="Lynch M."/>
            <person name="Boore J.L."/>
        </authorList>
    </citation>
    <scope>NUCLEOTIDE SEQUENCE [LARGE SCALE GENOMIC DNA]</scope>
</reference>
<dbReference type="AlphaFoldDB" id="E9FZB0"/>
<evidence type="ECO:0000256" key="4">
    <source>
        <dbReference type="ARBA" id="ARBA00022737"/>
    </source>
</evidence>
<evidence type="ECO:0000256" key="6">
    <source>
        <dbReference type="ARBA" id="ARBA00023136"/>
    </source>
</evidence>
<keyword evidence="6" id="KW-0472">Membrane</keyword>
<dbReference type="PROSITE" id="PS01209">
    <property type="entry name" value="LDLRA_1"/>
    <property type="match status" value="2"/>
</dbReference>
<organism evidence="9 10">
    <name type="scientific">Daphnia pulex</name>
    <name type="common">Water flea</name>
    <dbReference type="NCBI Taxonomy" id="6669"/>
    <lineage>
        <taxon>Eukaryota</taxon>
        <taxon>Metazoa</taxon>
        <taxon>Ecdysozoa</taxon>
        <taxon>Arthropoda</taxon>
        <taxon>Crustacea</taxon>
        <taxon>Branchiopoda</taxon>
        <taxon>Diplostraca</taxon>
        <taxon>Cladocera</taxon>
        <taxon>Anomopoda</taxon>
        <taxon>Daphniidae</taxon>
        <taxon>Daphnia</taxon>
    </lineage>
</organism>
<dbReference type="HOGENOM" id="CLU_085098_3_2_1"/>
<dbReference type="Pfam" id="PF00057">
    <property type="entry name" value="Ldl_recept_a"/>
    <property type="match status" value="2"/>
</dbReference>
<gene>
    <name evidence="9" type="ORF">DAPPUDRAFT_44063</name>
</gene>
<dbReference type="Gene3D" id="4.10.400.10">
    <property type="entry name" value="Low-density Lipoprotein Receptor"/>
    <property type="match status" value="2"/>
</dbReference>
<feature type="disulfide bond" evidence="8">
    <location>
        <begin position="1"/>
        <end position="13"/>
    </location>
</feature>
<name>E9FZB0_DAPPU</name>
<dbReference type="eggNOG" id="KOG1215">
    <property type="taxonomic scope" value="Eukaryota"/>
</dbReference>
<keyword evidence="4" id="KW-0677">Repeat</keyword>
<accession>E9FZB0</accession>
<comment type="caution">
    <text evidence="8">Lacks conserved residue(s) required for the propagation of feature annotation.</text>
</comment>